<feature type="compositionally biased region" description="Basic and acidic residues" evidence="1">
    <location>
        <begin position="138"/>
        <end position="160"/>
    </location>
</feature>
<proteinExistence type="predicted"/>
<keyword evidence="3" id="KW-1185">Reference proteome</keyword>
<organism evidence="2 3">
    <name type="scientific">Hypholoma sublateritium (strain FD-334 SS-4)</name>
    <dbReference type="NCBI Taxonomy" id="945553"/>
    <lineage>
        <taxon>Eukaryota</taxon>
        <taxon>Fungi</taxon>
        <taxon>Dikarya</taxon>
        <taxon>Basidiomycota</taxon>
        <taxon>Agaricomycotina</taxon>
        <taxon>Agaricomycetes</taxon>
        <taxon>Agaricomycetidae</taxon>
        <taxon>Agaricales</taxon>
        <taxon>Agaricineae</taxon>
        <taxon>Strophariaceae</taxon>
        <taxon>Hypholoma</taxon>
    </lineage>
</organism>
<accession>A0A0D2MZY0</accession>
<reference evidence="3" key="1">
    <citation type="submission" date="2014-04" db="EMBL/GenBank/DDBJ databases">
        <title>Evolutionary Origins and Diversification of the Mycorrhizal Mutualists.</title>
        <authorList>
            <consortium name="DOE Joint Genome Institute"/>
            <consortium name="Mycorrhizal Genomics Consortium"/>
            <person name="Kohler A."/>
            <person name="Kuo A."/>
            <person name="Nagy L.G."/>
            <person name="Floudas D."/>
            <person name="Copeland A."/>
            <person name="Barry K.W."/>
            <person name="Cichocki N."/>
            <person name="Veneault-Fourrey C."/>
            <person name="LaButti K."/>
            <person name="Lindquist E.A."/>
            <person name="Lipzen A."/>
            <person name="Lundell T."/>
            <person name="Morin E."/>
            <person name="Murat C."/>
            <person name="Riley R."/>
            <person name="Ohm R."/>
            <person name="Sun H."/>
            <person name="Tunlid A."/>
            <person name="Henrissat B."/>
            <person name="Grigoriev I.V."/>
            <person name="Hibbett D.S."/>
            <person name="Martin F."/>
        </authorList>
    </citation>
    <scope>NUCLEOTIDE SEQUENCE [LARGE SCALE GENOMIC DNA]</scope>
    <source>
        <strain evidence="3">FD-334 SS-4</strain>
    </source>
</reference>
<feature type="compositionally biased region" description="Polar residues" evidence="1">
    <location>
        <begin position="218"/>
        <end position="238"/>
    </location>
</feature>
<evidence type="ECO:0000313" key="3">
    <source>
        <dbReference type="Proteomes" id="UP000054270"/>
    </source>
</evidence>
<gene>
    <name evidence="2" type="ORF">HYPSUDRAFT_210440</name>
</gene>
<protein>
    <submittedName>
        <fullName evidence="2">Uncharacterized protein</fullName>
    </submittedName>
</protein>
<dbReference type="EMBL" id="KN818196">
    <property type="protein sequence ID" value="KJA12524.1"/>
    <property type="molecule type" value="Genomic_DNA"/>
</dbReference>
<sequence>MKATAEIDFKDPSLYKIGESHRTLQLWRGRQAQGEIPFQFRGVVVAAGRFGGPEYADGVWEGWKHPTSNVPHRESKSFFDGDIDVQLPPVDIPQDEDESQGDSSEHSSEDATHPQHSSAEPRRVRSLSVVITPPPTKSVEKKIISSDDELTHVAETHTEAPDPVQPSPVRTIRKQGRTNKGVWPARYIQSSDEESRQETASPAKRSRGRLKPSRTARKQQLATPGPSNTASPASTIVATPTHHGKEDLAQADAPTIRKQPKM</sequence>
<dbReference type="Proteomes" id="UP000054270">
    <property type="component" value="Unassembled WGS sequence"/>
</dbReference>
<evidence type="ECO:0000313" key="2">
    <source>
        <dbReference type="EMBL" id="KJA12524.1"/>
    </source>
</evidence>
<evidence type="ECO:0000256" key="1">
    <source>
        <dbReference type="SAM" id="MobiDB-lite"/>
    </source>
</evidence>
<feature type="compositionally biased region" description="Basic and acidic residues" evidence="1">
    <location>
        <begin position="103"/>
        <end position="123"/>
    </location>
</feature>
<feature type="compositionally biased region" description="Basic residues" evidence="1">
    <location>
        <begin position="204"/>
        <end position="217"/>
    </location>
</feature>
<feature type="region of interest" description="Disordered" evidence="1">
    <location>
        <begin position="62"/>
        <end position="262"/>
    </location>
</feature>
<dbReference type="AlphaFoldDB" id="A0A0D2MZY0"/>
<name>A0A0D2MZY0_HYPSF</name>